<evidence type="ECO:0000313" key="4">
    <source>
        <dbReference type="EMBL" id="NWK55410.1"/>
    </source>
</evidence>
<accession>A0A851GL05</accession>
<name>A0A851GL05_9BACT</name>
<keyword evidence="3" id="KW-0472">Membrane</keyword>
<protein>
    <submittedName>
        <fullName evidence="4">Uncharacterized protein</fullName>
    </submittedName>
</protein>
<feature type="region of interest" description="Disordered" evidence="2">
    <location>
        <begin position="152"/>
        <end position="179"/>
    </location>
</feature>
<reference evidence="4 5" key="1">
    <citation type="submission" date="2020-07" db="EMBL/GenBank/DDBJ databases">
        <title>Roseicoccus Jingziensis gen. nov., sp. nov., isolated from coastal seawater.</title>
        <authorList>
            <person name="Feng X."/>
        </authorList>
    </citation>
    <scope>NUCLEOTIDE SEQUENCE [LARGE SCALE GENOMIC DNA]</scope>
    <source>
        <strain evidence="4 5">N1E253</strain>
    </source>
</reference>
<feature type="coiled-coil region" evidence="1">
    <location>
        <begin position="59"/>
        <end position="93"/>
    </location>
</feature>
<sequence length="179" mass="20452">MDQVIFVLSQPFTWGLVLGLFFMVMTWRLMHKDVVMLRSDNKRLVEENRELQSHLSTQLKINAKGNEQLEKELNGLKEQNENLRVNLNAAQQKPGRAERRQLEILETAASAMREQAPGFAPAWEKAVRDAELSQKEAEGGLKKLMRRVIPNRKTAPVLSIEDSDVRDVESSATVEEKQD</sequence>
<feature type="transmembrane region" description="Helical" evidence="3">
    <location>
        <begin position="12"/>
        <end position="30"/>
    </location>
</feature>
<evidence type="ECO:0000313" key="5">
    <source>
        <dbReference type="Proteomes" id="UP000557872"/>
    </source>
</evidence>
<keyword evidence="3" id="KW-1133">Transmembrane helix</keyword>
<dbReference type="Proteomes" id="UP000557872">
    <property type="component" value="Unassembled WGS sequence"/>
</dbReference>
<proteinExistence type="predicted"/>
<dbReference type="AlphaFoldDB" id="A0A851GL05"/>
<keyword evidence="3" id="KW-0812">Transmembrane</keyword>
<evidence type="ECO:0000256" key="3">
    <source>
        <dbReference type="SAM" id="Phobius"/>
    </source>
</evidence>
<gene>
    <name evidence="4" type="ORF">HW115_07290</name>
</gene>
<comment type="caution">
    <text evidence="4">The sequence shown here is derived from an EMBL/GenBank/DDBJ whole genome shotgun (WGS) entry which is preliminary data.</text>
</comment>
<feature type="compositionally biased region" description="Basic and acidic residues" evidence="2">
    <location>
        <begin position="163"/>
        <end position="179"/>
    </location>
</feature>
<keyword evidence="5" id="KW-1185">Reference proteome</keyword>
<organism evidence="4 5">
    <name type="scientific">Oceaniferula marina</name>
    <dbReference type="NCBI Taxonomy" id="2748318"/>
    <lineage>
        <taxon>Bacteria</taxon>
        <taxon>Pseudomonadati</taxon>
        <taxon>Verrucomicrobiota</taxon>
        <taxon>Verrucomicrobiia</taxon>
        <taxon>Verrucomicrobiales</taxon>
        <taxon>Verrucomicrobiaceae</taxon>
        <taxon>Oceaniferula</taxon>
    </lineage>
</organism>
<dbReference type="EMBL" id="JACBAZ010000002">
    <property type="protein sequence ID" value="NWK55410.1"/>
    <property type="molecule type" value="Genomic_DNA"/>
</dbReference>
<evidence type="ECO:0000256" key="1">
    <source>
        <dbReference type="SAM" id="Coils"/>
    </source>
</evidence>
<evidence type="ECO:0000256" key="2">
    <source>
        <dbReference type="SAM" id="MobiDB-lite"/>
    </source>
</evidence>
<keyword evidence="1" id="KW-0175">Coiled coil</keyword>
<dbReference type="RefSeq" id="WP_178931926.1">
    <property type="nucleotide sequence ID" value="NZ_JACBAZ010000002.1"/>
</dbReference>